<reference evidence="3" key="1">
    <citation type="journal article" date="2019" name="Int. J. Syst. Evol. Microbiol.">
        <title>The Global Catalogue of Microorganisms (GCM) 10K type strain sequencing project: providing services to taxonomists for standard genome sequencing and annotation.</title>
        <authorList>
            <consortium name="The Broad Institute Genomics Platform"/>
            <consortium name="The Broad Institute Genome Sequencing Center for Infectious Disease"/>
            <person name="Wu L."/>
            <person name="Ma J."/>
        </authorList>
    </citation>
    <scope>NUCLEOTIDE SEQUENCE [LARGE SCALE GENOMIC DNA]</scope>
    <source>
        <strain evidence="3">JCM 17452</strain>
    </source>
</reference>
<evidence type="ECO:0000313" key="2">
    <source>
        <dbReference type="EMBL" id="GAA4268901.1"/>
    </source>
</evidence>
<keyword evidence="1" id="KW-0812">Transmembrane</keyword>
<keyword evidence="1" id="KW-0472">Membrane</keyword>
<dbReference type="Proteomes" id="UP001500027">
    <property type="component" value="Unassembled WGS sequence"/>
</dbReference>
<evidence type="ECO:0000256" key="1">
    <source>
        <dbReference type="SAM" id="Phobius"/>
    </source>
</evidence>
<name>A0ABP8E9W8_9FLAO</name>
<proteinExistence type="predicted"/>
<evidence type="ECO:0000313" key="3">
    <source>
        <dbReference type="Proteomes" id="UP001500027"/>
    </source>
</evidence>
<accession>A0ABP8E9W8</accession>
<dbReference type="Pfam" id="PF19578">
    <property type="entry name" value="DUF6090"/>
    <property type="match status" value="1"/>
</dbReference>
<feature type="transmembrane region" description="Helical" evidence="1">
    <location>
        <begin position="21"/>
        <end position="42"/>
    </location>
</feature>
<comment type="caution">
    <text evidence="2">The sequence shown here is derived from an EMBL/GenBank/DDBJ whole genome shotgun (WGS) entry which is preliminary data.</text>
</comment>
<gene>
    <name evidence="2" type="ORF">GCM10022257_10020</name>
</gene>
<keyword evidence="1" id="KW-1133">Transmembrane helix</keyword>
<protein>
    <submittedName>
        <fullName evidence="2">Uncharacterized protein</fullName>
    </submittedName>
</protein>
<keyword evidence="3" id="KW-1185">Reference proteome</keyword>
<sequence length="254" mass="29806">MIKFFRKIRQNLLSEGKTGKYIKYAFGEIVLVVIGILIALSINNWNENRKIIVQEQFILKRLKADINTDISSIVTQMEYNNRSKKELTFVIDVILGNTVTDLQNFRKNLRGLLAVNFFNHNKTTFNNIVSSGQIEYIQNKILTDSITKYYNNNYKGWDSAMSDYTRNIMAPFMLNFDHVPQSNDGLEGYENFTKVDINKSKINSKSIKEYQDNVFFLNILRQKIFVSEGQQMEYQKLKIYMEQLLKQIDSEIKK</sequence>
<dbReference type="InterPro" id="IPR045749">
    <property type="entry name" value="DUF6090"/>
</dbReference>
<organism evidence="2 3">
    <name type="scientific">Hyunsoonleella aestuarii</name>
    <dbReference type="NCBI Taxonomy" id="912802"/>
    <lineage>
        <taxon>Bacteria</taxon>
        <taxon>Pseudomonadati</taxon>
        <taxon>Bacteroidota</taxon>
        <taxon>Flavobacteriia</taxon>
        <taxon>Flavobacteriales</taxon>
        <taxon>Flavobacteriaceae</taxon>
    </lineage>
</organism>
<dbReference type="RefSeq" id="WP_139001170.1">
    <property type="nucleotide sequence ID" value="NZ_BAABAV010000001.1"/>
</dbReference>
<dbReference type="EMBL" id="BAABAV010000001">
    <property type="protein sequence ID" value="GAA4268901.1"/>
    <property type="molecule type" value="Genomic_DNA"/>
</dbReference>